<dbReference type="RefSeq" id="WP_349298814.1">
    <property type="nucleotide sequence ID" value="NZ_JBEDNQ010000005.1"/>
</dbReference>
<keyword evidence="4" id="KW-1185">Reference proteome</keyword>
<dbReference type="InterPro" id="IPR054344">
    <property type="entry name" value="TY-Chap_N"/>
</dbReference>
<protein>
    <recommendedName>
        <fullName evidence="2">TY-Chap N-terminal domain-containing protein</fullName>
    </recommendedName>
</protein>
<evidence type="ECO:0000313" key="3">
    <source>
        <dbReference type="EMBL" id="MEQ3551744.1"/>
    </source>
</evidence>
<feature type="domain" description="TY-Chap N-terminal" evidence="2">
    <location>
        <begin position="6"/>
        <end position="115"/>
    </location>
</feature>
<name>A0ABV1KB90_9PSEU</name>
<dbReference type="Pfam" id="PF22552">
    <property type="entry name" value="TY-Chap3"/>
    <property type="match status" value="1"/>
</dbReference>
<dbReference type="Proteomes" id="UP001494902">
    <property type="component" value="Unassembled WGS sequence"/>
</dbReference>
<sequence>MTGFASWGDVAGRLDETLRTAAASEGTIVLVEATSTGRYLQAVAAGQGVLHVEADGGGRFRDRLPRDQRDALSERGWIPPRRGANTGPNFARHDAAPDAELVEQLLGALRDVYGAGPAEVRVRTQDG</sequence>
<dbReference type="EMBL" id="JBEDNQ010000005">
    <property type="protein sequence ID" value="MEQ3551744.1"/>
    <property type="molecule type" value="Genomic_DNA"/>
</dbReference>
<feature type="region of interest" description="Disordered" evidence="1">
    <location>
        <begin position="60"/>
        <end position="93"/>
    </location>
</feature>
<proteinExistence type="predicted"/>
<evidence type="ECO:0000313" key="4">
    <source>
        <dbReference type="Proteomes" id="UP001494902"/>
    </source>
</evidence>
<evidence type="ECO:0000256" key="1">
    <source>
        <dbReference type="SAM" id="MobiDB-lite"/>
    </source>
</evidence>
<feature type="compositionally biased region" description="Basic and acidic residues" evidence="1">
    <location>
        <begin position="60"/>
        <end position="73"/>
    </location>
</feature>
<accession>A0ABV1KB90</accession>
<gene>
    <name evidence="3" type="ORF">WIS52_14820</name>
</gene>
<evidence type="ECO:0000259" key="2">
    <source>
        <dbReference type="Pfam" id="PF22552"/>
    </source>
</evidence>
<organism evidence="3 4">
    <name type="scientific">Pseudonocardia nematodicida</name>
    <dbReference type="NCBI Taxonomy" id="1206997"/>
    <lineage>
        <taxon>Bacteria</taxon>
        <taxon>Bacillati</taxon>
        <taxon>Actinomycetota</taxon>
        <taxon>Actinomycetes</taxon>
        <taxon>Pseudonocardiales</taxon>
        <taxon>Pseudonocardiaceae</taxon>
        <taxon>Pseudonocardia</taxon>
    </lineage>
</organism>
<reference evidence="3 4" key="1">
    <citation type="submission" date="2024-03" db="EMBL/GenBank/DDBJ databases">
        <title>Draft genome sequence of Pseudonocardia nematodicida JCM 31783.</title>
        <authorList>
            <person name="Butdee W."/>
            <person name="Duangmal K."/>
        </authorList>
    </citation>
    <scope>NUCLEOTIDE SEQUENCE [LARGE SCALE GENOMIC DNA]</scope>
    <source>
        <strain evidence="3 4">JCM 31783</strain>
    </source>
</reference>
<comment type="caution">
    <text evidence="3">The sequence shown here is derived from an EMBL/GenBank/DDBJ whole genome shotgun (WGS) entry which is preliminary data.</text>
</comment>